<reference evidence="1" key="1">
    <citation type="submission" date="2021-01" db="UniProtKB">
        <authorList>
            <consortium name="EnsemblPlants"/>
        </authorList>
    </citation>
    <scope>IDENTIFICATION</scope>
</reference>
<organism evidence="1 2">
    <name type="scientific">Kalanchoe fedtschenkoi</name>
    <name type="common">Lavender scallops</name>
    <name type="synonym">South American air plant</name>
    <dbReference type="NCBI Taxonomy" id="63787"/>
    <lineage>
        <taxon>Eukaryota</taxon>
        <taxon>Viridiplantae</taxon>
        <taxon>Streptophyta</taxon>
        <taxon>Embryophyta</taxon>
        <taxon>Tracheophyta</taxon>
        <taxon>Spermatophyta</taxon>
        <taxon>Magnoliopsida</taxon>
        <taxon>eudicotyledons</taxon>
        <taxon>Gunneridae</taxon>
        <taxon>Pentapetalae</taxon>
        <taxon>Saxifragales</taxon>
        <taxon>Crassulaceae</taxon>
        <taxon>Kalanchoe</taxon>
    </lineage>
</organism>
<keyword evidence="2" id="KW-1185">Reference proteome</keyword>
<dbReference type="Proteomes" id="UP000594263">
    <property type="component" value="Unplaced"/>
</dbReference>
<sequence>MNQPGPATEYVSWEEVFALSERGGKEARFYLKRRDRSSDLIVIGREKSSRHTAFVYSVCDGPVMASLPDVSMLRLKSRDDVVEWLIRLSQVMMAVNQGVTQGAFLMASLCRIRMNRLSMYMLCAPI</sequence>
<dbReference type="EnsemblPlants" id="Kaladp0024s0201.1.v1.1">
    <property type="protein sequence ID" value="Kaladp0024s0201.1.v1.1"/>
    <property type="gene ID" value="Kaladp0024s0201.v1.1"/>
</dbReference>
<protein>
    <submittedName>
        <fullName evidence="1">Uncharacterized protein</fullName>
    </submittedName>
</protein>
<evidence type="ECO:0000313" key="1">
    <source>
        <dbReference type="EnsemblPlants" id="Kaladp0024s0201.1.v1.1"/>
    </source>
</evidence>
<evidence type="ECO:0000313" key="2">
    <source>
        <dbReference type="Proteomes" id="UP000594263"/>
    </source>
</evidence>
<proteinExistence type="predicted"/>
<name>A0A7N0T6E3_KALFE</name>
<dbReference type="AlphaFoldDB" id="A0A7N0T6E3"/>
<accession>A0A7N0T6E3</accession>
<dbReference type="Gramene" id="Kaladp0024s0201.1.v1.1">
    <property type="protein sequence ID" value="Kaladp0024s0201.1.v1.1"/>
    <property type="gene ID" value="Kaladp0024s0201.v1.1"/>
</dbReference>